<feature type="region of interest" description="Disordered" evidence="1">
    <location>
        <begin position="1"/>
        <end position="110"/>
    </location>
</feature>
<feature type="compositionally biased region" description="Gly residues" evidence="1">
    <location>
        <begin position="1"/>
        <end position="13"/>
    </location>
</feature>
<name>A0A8J4C3K4_9CHLO</name>
<accession>A0A8J4C3K4</accession>
<feature type="compositionally biased region" description="Basic and acidic residues" evidence="1">
    <location>
        <begin position="170"/>
        <end position="205"/>
    </location>
</feature>
<comment type="caution">
    <text evidence="2">The sequence shown here is derived from an EMBL/GenBank/DDBJ whole genome shotgun (WGS) entry which is preliminary data.</text>
</comment>
<reference evidence="2" key="1">
    <citation type="journal article" date="2021" name="Proc. Natl. Acad. Sci. U.S.A.">
        <title>Three genomes in the algal genus Volvox reveal the fate of a haploid sex-determining region after a transition to homothallism.</title>
        <authorList>
            <person name="Yamamoto K."/>
            <person name="Hamaji T."/>
            <person name="Kawai-Toyooka H."/>
            <person name="Matsuzaki R."/>
            <person name="Takahashi F."/>
            <person name="Nishimura Y."/>
            <person name="Kawachi M."/>
            <person name="Noguchi H."/>
            <person name="Minakuchi Y."/>
            <person name="Umen J.G."/>
            <person name="Toyoda A."/>
            <person name="Nozaki H."/>
        </authorList>
    </citation>
    <scope>NUCLEOTIDE SEQUENCE</scope>
    <source>
        <strain evidence="2">NIES-3785</strain>
    </source>
</reference>
<dbReference type="OrthoDB" id="278280at2759"/>
<organism evidence="2 3">
    <name type="scientific">Volvox reticuliferus</name>
    <dbReference type="NCBI Taxonomy" id="1737510"/>
    <lineage>
        <taxon>Eukaryota</taxon>
        <taxon>Viridiplantae</taxon>
        <taxon>Chlorophyta</taxon>
        <taxon>core chlorophytes</taxon>
        <taxon>Chlorophyceae</taxon>
        <taxon>CS clade</taxon>
        <taxon>Chlamydomonadales</taxon>
        <taxon>Volvocaceae</taxon>
        <taxon>Volvox</taxon>
    </lineage>
</organism>
<dbReference type="Proteomes" id="UP000722791">
    <property type="component" value="Unassembled WGS sequence"/>
</dbReference>
<evidence type="ECO:0000313" key="2">
    <source>
        <dbReference type="EMBL" id="GIL99910.1"/>
    </source>
</evidence>
<proteinExistence type="predicted"/>
<feature type="region of interest" description="Disordered" evidence="1">
    <location>
        <begin position="148"/>
        <end position="229"/>
    </location>
</feature>
<evidence type="ECO:0000256" key="1">
    <source>
        <dbReference type="SAM" id="MobiDB-lite"/>
    </source>
</evidence>
<dbReference type="EMBL" id="BNCQ01000007">
    <property type="protein sequence ID" value="GIL99910.1"/>
    <property type="molecule type" value="Genomic_DNA"/>
</dbReference>
<evidence type="ECO:0000313" key="3">
    <source>
        <dbReference type="Proteomes" id="UP000722791"/>
    </source>
</evidence>
<feature type="compositionally biased region" description="Acidic residues" evidence="1">
    <location>
        <begin position="158"/>
        <end position="168"/>
    </location>
</feature>
<sequence length="229" mass="24423">MPGKGLLAGGGGSPARKHKRVKVSKAGTRDGAADATDPPTADVMRKTPQVTKTEHRATSHQSHTSRDVGDRGKVAQRTKPARSQSQVEASEAEAPAKKKRKRGLAFWDSLPGWREVEVGDEFLLGAEEGGFAGLEVLEDPIVLNQYMVEDQGLHQGDEDADGDGDGDGEAVPRRRDDLRSVDSSDGNDKVEKGKKGKKEKKEKEGNTTAGSDGRDENVAMETAVADPAV</sequence>
<feature type="compositionally biased region" description="Low complexity" evidence="1">
    <location>
        <begin position="33"/>
        <end position="42"/>
    </location>
</feature>
<protein>
    <submittedName>
        <fullName evidence="2">Uncharacterized protein</fullName>
    </submittedName>
</protein>
<feature type="compositionally biased region" description="Basic and acidic residues" evidence="1">
    <location>
        <begin position="64"/>
        <end position="73"/>
    </location>
</feature>
<gene>
    <name evidence="2" type="ORF">Vretimale_4961</name>
</gene>
<dbReference type="AlphaFoldDB" id="A0A8J4C3K4"/>